<dbReference type="EMBL" id="CADCXU010021629">
    <property type="protein sequence ID" value="CAB0009255.1"/>
    <property type="molecule type" value="Genomic_DNA"/>
</dbReference>
<accession>A0A6H5H0N6</accession>
<protein>
    <submittedName>
        <fullName evidence="1">Uncharacterized protein</fullName>
    </submittedName>
</protein>
<sequence>MSILRIYHAVYQTRGSLRGNVLTTLEARLLKNENGKIKMEKENYGYQWTFSAEYLKTHFENGAFICLGQYSG</sequence>
<dbReference type="Proteomes" id="UP000479000">
    <property type="component" value="Unassembled WGS sequence"/>
</dbReference>
<proteinExistence type="predicted"/>
<organism evidence="1 2">
    <name type="scientific">Nesidiocoris tenuis</name>
    <dbReference type="NCBI Taxonomy" id="355587"/>
    <lineage>
        <taxon>Eukaryota</taxon>
        <taxon>Metazoa</taxon>
        <taxon>Ecdysozoa</taxon>
        <taxon>Arthropoda</taxon>
        <taxon>Hexapoda</taxon>
        <taxon>Insecta</taxon>
        <taxon>Pterygota</taxon>
        <taxon>Neoptera</taxon>
        <taxon>Paraneoptera</taxon>
        <taxon>Hemiptera</taxon>
        <taxon>Heteroptera</taxon>
        <taxon>Panheteroptera</taxon>
        <taxon>Cimicomorpha</taxon>
        <taxon>Miridae</taxon>
        <taxon>Dicyphina</taxon>
        <taxon>Nesidiocoris</taxon>
    </lineage>
</organism>
<gene>
    <name evidence="1" type="ORF">NTEN_LOCUS14417</name>
</gene>
<dbReference type="AlphaFoldDB" id="A0A6H5H0N6"/>
<keyword evidence="2" id="KW-1185">Reference proteome</keyword>
<evidence type="ECO:0000313" key="1">
    <source>
        <dbReference type="EMBL" id="CAB0009255.1"/>
    </source>
</evidence>
<evidence type="ECO:0000313" key="2">
    <source>
        <dbReference type="Proteomes" id="UP000479000"/>
    </source>
</evidence>
<reference evidence="1 2" key="1">
    <citation type="submission" date="2020-02" db="EMBL/GenBank/DDBJ databases">
        <authorList>
            <person name="Ferguson B K."/>
        </authorList>
    </citation>
    <scope>NUCLEOTIDE SEQUENCE [LARGE SCALE GENOMIC DNA]</scope>
</reference>
<name>A0A6H5H0N6_9HEMI</name>